<feature type="transmembrane region" description="Helical" evidence="1">
    <location>
        <begin position="37"/>
        <end position="61"/>
    </location>
</feature>
<sequence length="175" mass="18882">MQTGTNFLIAGEWVGIATLACAALVILGFIFKWGIRFRLVGATGLLGVVSAGLLALSLVPITRTVIPGAMRFSRVYDSGVTQVVIALPPKITETELSATLRQAANDLFSPGRLSRGDQQLTIRARTILHPEPGISEPLYLGQIKRSLLLRDDPQMETTIFQESLARLPQSQAKAG</sequence>
<name>A0A6J4P8U6_9CYAN</name>
<proteinExistence type="predicted"/>
<keyword evidence="1" id="KW-1133">Transmembrane helix</keyword>
<gene>
    <name evidence="2" type="ORF">AVDCRST_MAG94-6341</name>
</gene>
<dbReference type="AlphaFoldDB" id="A0A6J4P8U6"/>
<organism evidence="2">
    <name type="scientific">uncultured Leptolyngbya sp</name>
    <dbReference type="NCBI Taxonomy" id="332963"/>
    <lineage>
        <taxon>Bacteria</taxon>
        <taxon>Bacillati</taxon>
        <taxon>Cyanobacteriota</taxon>
        <taxon>Cyanophyceae</taxon>
        <taxon>Leptolyngbyales</taxon>
        <taxon>Leptolyngbyaceae</taxon>
        <taxon>Leptolyngbya group</taxon>
        <taxon>Leptolyngbya</taxon>
        <taxon>environmental samples</taxon>
    </lineage>
</organism>
<evidence type="ECO:0000256" key="1">
    <source>
        <dbReference type="SAM" id="Phobius"/>
    </source>
</evidence>
<keyword evidence="1" id="KW-0812">Transmembrane</keyword>
<dbReference type="Pfam" id="PF10726">
    <property type="entry name" value="DUF2518"/>
    <property type="match status" value="1"/>
</dbReference>
<protein>
    <recommendedName>
        <fullName evidence="3">Protein of function (DUF2518)</fullName>
    </recommendedName>
</protein>
<dbReference type="InterPro" id="IPR019664">
    <property type="entry name" value="Uncharacterised_Ycf51"/>
</dbReference>
<accession>A0A6J4P8U6</accession>
<dbReference type="EMBL" id="CADCTY010002180">
    <property type="protein sequence ID" value="CAA9409469.1"/>
    <property type="molecule type" value="Genomic_DNA"/>
</dbReference>
<reference evidence="2" key="1">
    <citation type="submission" date="2020-02" db="EMBL/GenBank/DDBJ databases">
        <authorList>
            <person name="Meier V. D."/>
        </authorList>
    </citation>
    <scope>NUCLEOTIDE SEQUENCE</scope>
    <source>
        <strain evidence="2">AVDCRST_MAG94</strain>
    </source>
</reference>
<keyword evidence="1" id="KW-0472">Membrane</keyword>
<feature type="transmembrane region" description="Helical" evidence="1">
    <location>
        <begin position="7"/>
        <end position="31"/>
    </location>
</feature>
<evidence type="ECO:0000313" key="2">
    <source>
        <dbReference type="EMBL" id="CAA9409469.1"/>
    </source>
</evidence>
<evidence type="ECO:0008006" key="3">
    <source>
        <dbReference type="Google" id="ProtNLM"/>
    </source>
</evidence>